<evidence type="ECO:0000313" key="2">
    <source>
        <dbReference type="Proteomes" id="UP000222366"/>
    </source>
</evidence>
<gene>
    <name evidence="1" type="ORF">Xsto_01703</name>
</gene>
<evidence type="ECO:0000313" key="1">
    <source>
        <dbReference type="EMBL" id="PHM65758.1"/>
    </source>
</evidence>
<keyword evidence="2" id="KW-1185">Reference proteome</keyword>
<dbReference type="RefSeq" id="WP_099111207.1">
    <property type="nucleotide sequence ID" value="NZ_CAWNRH010000035.1"/>
</dbReference>
<name>A0A2D0KQV6_9GAMM</name>
<comment type="caution">
    <text evidence="1">The sequence shown here is derived from an EMBL/GenBank/DDBJ whole genome shotgun (WGS) entry which is preliminary data.</text>
</comment>
<accession>A0A2D0KQV6</accession>
<sequence length="720" mass="79549">MNVQKGITNPFTGVSVGSTVLGNNFSPSIINSNITKIVTQKEIEKYMTGQSQYVYSDKLNEGTLGVSGSYGISGVAKFTSSLSTYVGNATASSSKSINVDYNISMISGIEYINFDDLTAEDILNSLSRGPKNLALKVLDKFNAVKQYLKQRETVNNINYQQSDSIKEDLMKDWLKSLQEFSSAYGDGLVVGVIWGGLGTVSMKMSSSSYENNWKYGENAEFAYSGIGTTVSVKQSYNGGQTDANSTVSADCSAWISGGCVEEQVNKWFDVVSGKAFNEIADIQLLDRAPTVSSVSAPPTIPDFIRPTEDKETKDKLEKIGQLGETEEFSVASGYEEAKKTNSSLTLEKFKEYAKQKNKLEALEQLSETLKNNRLDVFSNENYHGKIVQLSPKSTVKSASSISKSTSTDHAVLGVWILNWSDIFPWMSMGYINEISDTASAEVLLRMRCMLQDLAALSNIYYTLDSCKLNLEDFHLSSASQLADSFSSALAKLKDMLDRDDAIQKTFDSLSTEAQAIYKKWNELKFLRNAELGLGLLINGKRSVTTEIDRVKPYPYPEAIYKTDNCTYGGHNYSAFSSFMKVLPMLDSNGDIYAFGPSSMLLKNTLNNEVTFTKGGITAMKFQPDMNNETLVNGDSVLIPIPYSAATNIRWNGQGMGKSLASSTSVHQQIEELQKELGELNMCSFSSENWSPDWKYTDAYQLRKLKTAYLGLVDRIGNIFN</sequence>
<protein>
    <submittedName>
        <fullName evidence="1">Uncharacterized protein</fullName>
    </submittedName>
</protein>
<proteinExistence type="predicted"/>
<dbReference type="AlphaFoldDB" id="A0A2D0KQV6"/>
<dbReference type="EMBL" id="NJAJ01000013">
    <property type="protein sequence ID" value="PHM65758.1"/>
    <property type="molecule type" value="Genomic_DNA"/>
</dbReference>
<dbReference type="Proteomes" id="UP000222366">
    <property type="component" value="Unassembled WGS sequence"/>
</dbReference>
<organism evidence="1 2">
    <name type="scientific">Xenorhabdus stockiae</name>
    <dbReference type="NCBI Taxonomy" id="351614"/>
    <lineage>
        <taxon>Bacteria</taxon>
        <taxon>Pseudomonadati</taxon>
        <taxon>Pseudomonadota</taxon>
        <taxon>Gammaproteobacteria</taxon>
        <taxon>Enterobacterales</taxon>
        <taxon>Morganellaceae</taxon>
        <taxon>Xenorhabdus</taxon>
    </lineage>
</organism>
<reference evidence="1 2" key="1">
    <citation type="journal article" date="2017" name="Nat. Microbiol.">
        <title>Natural product diversity associated with the nematode symbionts Photorhabdus and Xenorhabdus.</title>
        <authorList>
            <person name="Tobias N.J."/>
            <person name="Wolff H."/>
            <person name="Djahanschiri B."/>
            <person name="Grundmann F."/>
            <person name="Kronenwerth M."/>
            <person name="Shi Y.M."/>
            <person name="Simonyi S."/>
            <person name="Grun P."/>
            <person name="Shapiro-Ilan D."/>
            <person name="Pidot S.J."/>
            <person name="Stinear T.P."/>
            <person name="Ebersberger I."/>
            <person name="Bode H.B."/>
        </authorList>
    </citation>
    <scope>NUCLEOTIDE SEQUENCE [LARGE SCALE GENOMIC DNA]</scope>
    <source>
        <strain evidence="1 2">DSM 17904</strain>
    </source>
</reference>